<name>A0A645JN44_9ZZZZ</name>
<dbReference type="EMBL" id="VSSQ01146906">
    <property type="protein sequence ID" value="MPN65078.1"/>
    <property type="molecule type" value="Genomic_DNA"/>
</dbReference>
<dbReference type="AlphaFoldDB" id="A0A645JN44"/>
<accession>A0A645JN44</accession>
<gene>
    <name evidence="1" type="ORF">SDC9_212857</name>
</gene>
<sequence length="92" mass="9896">MTTQAIINGGTKASGNAPKTNAVITVVRVNGWRVCDDLLFPVRAYVDDFINTTAMKRLEACAAINTNGSFWGAMDVSNENLTRNSSTSEITP</sequence>
<reference evidence="1" key="1">
    <citation type="submission" date="2019-08" db="EMBL/GenBank/DDBJ databases">
        <authorList>
            <person name="Kucharzyk K."/>
            <person name="Murdoch R.W."/>
            <person name="Higgins S."/>
            <person name="Loffler F."/>
        </authorList>
    </citation>
    <scope>NUCLEOTIDE SEQUENCE</scope>
</reference>
<comment type="caution">
    <text evidence="1">The sequence shown here is derived from an EMBL/GenBank/DDBJ whole genome shotgun (WGS) entry which is preliminary data.</text>
</comment>
<evidence type="ECO:0000313" key="1">
    <source>
        <dbReference type="EMBL" id="MPN65078.1"/>
    </source>
</evidence>
<protein>
    <submittedName>
        <fullName evidence="1">Uncharacterized protein</fullName>
    </submittedName>
</protein>
<proteinExistence type="predicted"/>
<organism evidence="1">
    <name type="scientific">bioreactor metagenome</name>
    <dbReference type="NCBI Taxonomy" id="1076179"/>
    <lineage>
        <taxon>unclassified sequences</taxon>
        <taxon>metagenomes</taxon>
        <taxon>ecological metagenomes</taxon>
    </lineage>
</organism>